<evidence type="ECO:0000259" key="4">
    <source>
        <dbReference type="Pfam" id="PF12804"/>
    </source>
</evidence>
<organism evidence="5 6">
    <name type="scientific">Roseicyclus marinus</name>
    <dbReference type="NCBI Taxonomy" id="2161673"/>
    <lineage>
        <taxon>Bacteria</taxon>
        <taxon>Pseudomonadati</taxon>
        <taxon>Pseudomonadota</taxon>
        <taxon>Alphaproteobacteria</taxon>
        <taxon>Rhodobacterales</taxon>
        <taxon>Roseobacteraceae</taxon>
        <taxon>Roseicyclus</taxon>
    </lineage>
</organism>
<dbReference type="GO" id="GO:0016779">
    <property type="term" value="F:nucleotidyltransferase activity"/>
    <property type="evidence" value="ECO:0007669"/>
    <property type="project" value="UniProtKB-KW"/>
</dbReference>
<evidence type="ECO:0000256" key="3">
    <source>
        <dbReference type="ARBA" id="ARBA00022842"/>
    </source>
</evidence>
<name>A0AA48H9Y7_9RHOB</name>
<evidence type="ECO:0000313" key="6">
    <source>
        <dbReference type="Proteomes" id="UP001337723"/>
    </source>
</evidence>
<dbReference type="AlphaFoldDB" id="A0AA48H9Y7"/>
<dbReference type="SUPFAM" id="SSF53448">
    <property type="entry name" value="Nucleotide-diphospho-sugar transferases"/>
    <property type="match status" value="1"/>
</dbReference>
<gene>
    <name evidence="5" type="ORF">MACH21_00970</name>
</gene>
<evidence type="ECO:0000256" key="2">
    <source>
        <dbReference type="ARBA" id="ARBA00022695"/>
    </source>
</evidence>
<reference evidence="5 6" key="1">
    <citation type="submission" date="2023-01" db="EMBL/GenBank/DDBJ databases">
        <title>Complete genome sequence of Roseicyclus marinus strain Dej080120_10.</title>
        <authorList>
            <person name="Ueki S."/>
            <person name="Maruyama F."/>
        </authorList>
    </citation>
    <scope>NUCLEOTIDE SEQUENCE [LARGE SCALE GENOMIC DNA]</scope>
    <source>
        <strain evidence="5 6">Dej080120_10</strain>
    </source>
</reference>
<keyword evidence="6" id="KW-1185">Reference proteome</keyword>
<dbReference type="InterPro" id="IPR025877">
    <property type="entry name" value="MobA-like_NTP_Trfase"/>
</dbReference>
<evidence type="ECO:0000313" key="5">
    <source>
        <dbReference type="EMBL" id="BDW83920.1"/>
    </source>
</evidence>
<accession>A0AA48H9Y7</accession>
<dbReference type="RefSeq" id="WP_338273393.1">
    <property type="nucleotide sequence ID" value="NZ_AP027266.1"/>
</dbReference>
<keyword evidence="2" id="KW-0548">Nucleotidyltransferase</keyword>
<dbReference type="Proteomes" id="UP001337723">
    <property type="component" value="Chromosome"/>
</dbReference>
<dbReference type="Gene3D" id="3.90.550.10">
    <property type="entry name" value="Spore Coat Polysaccharide Biosynthesis Protein SpsA, Chain A"/>
    <property type="match status" value="1"/>
</dbReference>
<proteinExistence type="predicted"/>
<keyword evidence="3" id="KW-0460">Magnesium</keyword>
<protein>
    <submittedName>
        <fullName evidence="5">Nucleotidyltransferase</fullName>
    </submittedName>
</protein>
<dbReference type="Pfam" id="PF12804">
    <property type="entry name" value="NTP_transf_3"/>
    <property type="match status" value="1"/>
</dbReference>
<dbReference type="PANTHER" id="PTHR43584:SF8">
    <property type="entry name" value="N-ACETYLMURAMATE ALPHA-1-PHOSPHATE URIDYLYLTRANSFERASE"/>
    <property type="match status" value="1"/>
</dbReference>
<dbReference type="InterPro" id="IPR029044">
    <property type="entry name" value="Nucleotide-diphossugar_trans"/>
</dbReference>
<dbReference type="InterPro" id="IPR050065">
    <property type="entry name" value="GlmU-like"/>
</dbReference>
<keyword evidence="1" id="KW-0808">Transferase</keyword>
<dbReference type="EMBL" id="AP027266">
    <property type="protein sequence ID" value="BDW83920.1"/>
    <property type="molecule type" value="Genomic_DNA"/>
</dbReference>
<dbReference type="PANTHER" id="PTHR43584">
    <property type="entry name" value="NUCLEOTIDYL TRANSFERASE"/>
    <property type="match status" value="1"/>
</dbReference>
<evidence type="ECO:0000256" key="1">
    <source>
        <dbReference type="ARBA" id="ARBA00022679"/>
    </source>
</evidence>
<feature type="domain" description="MobA-like NTP transferase" evidence="4">
    <location>
        <begin position="8"/>
        <end position="127"/>
    </location>
</feature>
<sequence length="230" mass="24063">MTIRPDVMILAAGFGTRMGALTADRPKPLIEVAGRALLDHAIAAAREGGGRIAVNAHYRAEQIAAHLAGMPDIHLSVEAPEILDSGGGVKRALPHLAGNPIATLNADAVWTGPGPIRTLAEAWDGARMGALMLLVPRARAVGRTGGGDVAMDAQGRLTWDRSETGLVHTGAQLIDPALIAARPEAAFSLLDIWQEQMEEGRLFGVIHPGRWADVGHPEGIALAEGMLADA</sequence>
<dbReference type="CDD" id="cd06422">
    <property type="entry name" value="NTP_transferase_like_1"/>
    <property type="match status" value="1"/>
</dbReference>
<dbReference type="KEGG" id="rmai:MACH21_00970"/>